<organism evidence="8 9">
    <name type="scientific">Pararhizobium mangrovi</name>
    <dbReference type="NCBI Taxonomy" id="2590452"/>
    <lineage>
        <taxon>Bacteria</taxon>
        <taxon>Pseudomonadati</taxon>
        <taxon>Pseudomonadota</taxon>
        <taxon>Alphaproteobacteria</taxon>
        <taxon>Hyphomicrobiales</taxon>
        <taxon>Rhizobiaceae</taxon>
        <taxon>Rhizobium/Agrobacterium group</taxon>
        <taxon>Pararhizobium</taxon>
    </lineage>
</organism>
<proteinExistence type="inferred from homology"/>
<comment type="similarity">
    <text evidence="1">Belongs to the CFA/CMAS family.</text>
</comment>
<dbReference type="CDD" id="cd02440">
    <property type="entry name" value="AdoMet_MTases"/>
    <property type="match status" value="1"/>
</dbReference>
<dbReference type="Pfam" id="PF25371">
    <property type="entry name" value="DUF7884"/>
    <property type="match status" value="1"/>
</dbReference>
<evidence type="ECO:0000256" key="4">
    <source>
        <dbReference type="ARBA" id="ARBA00022691"/>
    </source>
</evidence>
<sequence length="439" mass="49879">MHPIFRKFIADTVKSGDLTITSWNGEVSHFGDGTGTPVHIRFTSRAAERSAFLDPTLKIGECYMDGELVLENGTIYDFLHTVFSNSGGGVGRSRMWLKVIDQARRGMALAAKGNDLLRSRANVEAHYDLSGEMYDLFLDRDKQYSCAYFPTPETDLEEAQLAKKRHIAAKMRMDREELTTLDIGCGWGGMGLYLARHCRADVTGVTLSTEQHGIANRRAREEGIADHADFLLKDYRALERTFDRIVSVGMFEHVGRKNYAEFFDKSAKLLDENGVMLLHTIGQADGPSPTNAFIEKHIFPGGYIPSLSEIMPHIERAGLVVTDIEMLRLHYAETLKAWRARFVEHWDEAKALYDERFCRMWEFYLAASESAFRWQGLVVFQIQLGHRVDSVPVTRDYIYEEEARLKTLDSRNESASARVETEQKQDNKQPTEPMRATGS</sequence>
<name>A0A506UFW3_9HYPH</name>
<dbReference type="OrthoDB" id="9782855at2"/>
<dbReference type="InterPro" id="IPR003333">
    <property type="entry name" value="CMAS"/>
</dbReference>
<evidence type="ECO:0000259" key="7">
    <source>
        <dbReference type="Pfam" id="PF25371"/>
    </source>
</evidence>
<dbReference type="InterPro" id="IPR057206">
    <property type="entry name" value="DUF7884"/>
</dbReference>
<dbReference type="RefSeq" id="WP_141165390.1">
    <property type="nucleotide sequence ID" value="NZ_VHLH01000002.1"/>
</dbReference>
<keyword evidence="5" id="KW-0443">Lipid metabolism</keyword>
<dbReference type="GO" id="GO:0008168">
    <property type="term" value="F:methyltransferase activity"/>
    <property type="evidence" value="ECO:0007669"/>
    <property type="project" value="UniProtKB-KW"/>
</dbReference>
<comment type="caution">
    <text evidence="8">The sequence shown here is derived from an EMBL/GenBank/DDBJ whole genome shotgun (WGS) entry which is preliminary data.</text>
</comment>
<dbReference type="InterPro" id="IPR050723">
    <property type="entry name" value="CFA/CMAS"/>
</dbReference>
<feature type="compositionally biased region" description="Basic and acidic residues" evidence="6">
    <location>
        <begin position="419"/>
        <end position="429"/>
    </location>
</feature>
<dbReference type="AlphaFoldDB" id="A0A506UFW3"/>
<evidence type="ECO:0000256" key="2">
    <source>
        <dbReference type="ARBA" id="ARBA00022603"/>
    </source>
</evidence>
<evidence type="ECO:0000256" key="1">
    <source>
        <dbReference type="ARBA" id="ARBA00010815"/>
    </source>
</evidence>
<dbReference type="EMBL" id="VHLH01000002">
    <property type="protein sequence ID" value="TPW32034.1"/>
    <property type="molecule type" value="Genomic_DNA"/>
</dbReference>
<dbReference type="SUPFAM" id="SSF53335">
    <property type="entry name" value="S-adenosyl-L-methionine-dependent methyltransferases"/>
    <property type="match status" value="1"/>
</dbReference>
<dbReference type="GO" id="GO:0008610">
    <property type="term" value="P:lipid biosynthetic process"/>
    <property type="evidence" value="ECO:0007669"/>
    <property type="project" value="InterPro"/>
</dbReference>
<evidence type="ECO:0000256" key="6">
    <source>
        <dbReference type="SAM" id="MobiDB-lite"/>
    </source>
</evidence>
<evidence type="ECO:0000256" key="5">
    <source>
        <dbReference type="ARBA" id="ARBA00023098"/>
    </source>
</evidence>
<reference evidence="8 9" key="1">
    <citation type="submission" date="2019-06" db="EMBL/GenBank/DDBJ databases">
        <authorList>
            <person name="Li M."/>
        </authorList>
    </citation>
    <scope>NUCLEOTIDE SEQUENCE [LARGE SCALE GENOMIC DNA]</scope>
    <source>
        <strain evidence="8 9">BGMRC6574</strain>
    </source>
</reference>
<dbReference type="Pfam" id="PF02353">
    <property type="entry name" value="CMAS"/>
    <property type="match status" value="1"/>
</dbReference>
<feature type="region of interest" description="Disordered" evidence="6">
    <location>
        <begin position="407"/>
        <end position="439"/>
    </location>
</feature>
<dbReference type="InterPro" id="IPR029063">
    <property type="entry name" value="SAM-dependent_MTases_sf"/>
</dbReference>
<dbReference type="Proteomes" id="UP000320314">
    <property type="component" value="Unassembled WGS sequence"/>
</dbReference>
<gene>
    <name evidence="8" type="ORF">FJU11_02270</name>
</gene>
<dbReference type="GO" id="GO:0032259">
    <property type="term" value="P:methylation"/>
    <property type="evidence" value="ECO:0007669"/>
    <property type="project" value="UniProtKB-KW"/>
</dbReference>
<protein>
    <submittedName>
        <fullName evidence="8">Class I SAM-dependent methyltransferase</fullName>
    </submittedName>
</protein>
<dbReference type="PIRSF" id="PIRSF003085">
    <property type="entry name" value="CMAS"/>
    <property type="match status" value="1"/>
</dbReference>
<dbReference type="Gene3D" id="3.40.50.150">
    <property type="entry name" value="Vaccinia Virus protein VP39"/>
    <property type="match status" value="1"/>
</dbReference>
<keyword evidence="9" id="KW-1185">Reference proteome</keyword>
<dbReference type="PANTHER" id="PTHR43667">
    <property type="entry name" value="CYCLOPROPANE-FATTY-ACYL-PHOSPHOLIPID SYNTHASE"/>
    <property type="match status" value="1"/>
</dbReference>
<keyword evidence="3 8" id="KW-0808">Transferase</keyword>
<accession>A0A506UFW3</accession>
<feature type="domain" description="DUF7884" evidence="7">
    <location>
        <begin position="14"/>
        <end position="86"/>
    </location>
</feature>
<evidence type="ECO:0000256" key="3">
    <source>
        <dbReference type="ARBA" id="ARBA00022679"/>
    </source>
</evidence>
<dbReference type="PANTHER" id="PTHR43667:SF1">
    <property type="entry name" value="CYCLOPROPANE-FATTY-ACYL-PHOSPHOLIPID SYNTHASE"/>
    <property type="match status" value="1"/>
</dbReference>
<keyword evidence="2 8" id="KW-0489">Methyltransferase</keyword>
<evidence type="ECO:0000313" key="9">
    <source>
        <dbReference type="Proteomes" id="UP000320314"/>
    </source>
</evidence>
<evidence type="ECO:0000313" key="8">
    <source>
        <dbReference type="EMBL" id="TPW32034.1"/>
    </source>
</evidence>
<keyword evidence="4" id="KW-0949">S-adenosyl-L-methionine</keyword>